<dbReference type="PIRSF" id="PIRSF000126">
    <property type="entry name" value="11-beta-HSD1"/>
    <property type="match status" value="1"/>
</dbReference>
<dbReference type="PANTHER" id="PTHR43086">
    <property type="entry name" value="VERY-LONG-CHAIN 3-OXOOACYL-COA REDUCTASE"/>
    <property type="match status" value="1"/>
</dbReference>
<dbReference type="GO" id="GO:0005783">
    <property type="term" value="C:endoplasmic reticulum"/>
    <property type="evidence" value="ECO:0007669"/>
    <property type="project" value="TreeGrafter"/>
</dbReference>
<evidence type="ECO:0000256" key="2">
    <source>
        <dbReference type="ARBA" id="ARBA00023002"/>
    </source>
</evidence>
<keyword evidence="2" id="KW-0560">Oxidoreductase</keyword>
<dbReference type="SUPFAM" id="SSF51735">
    <property type="entry name" value="NAD(P)-binding Rossmann-fold domains"/>
    <property type="match status" value="1"/>
</dbReference>
<evidence type="ECO:0000256" key="4">
    <source>
        <dbReference type="SAM" id="Phobius"/>
    </source>
</evidence>
<gene>
    <name evidence="5" type="ORF">CWI39_2698p0010</name>
</gene>
<dbReference type="InterPro" id="IPR002347">
    <property type="entry name" value="SDR_fam"/>
</dbReference>
<dbReference type="VEuPathDB" id="MicrosporidiaDB:CWI39_2698p0010"/>
<dbReference type="PRINTS" id="PR00080">
    <property type="entry name" value="SDRFAMILY"/>
</dbReference>
<reference evidence="5 6" key="1">
    <citation type="submission" date="2017-12" db="EMBL/GenBank/DDBJ databases">
        <authorList>
            <person name="Pombert J.-F."/>
            <person name="Haag K.L."/>
            <person name="Ebert D."/>
        </authorList>
    </citation>
    <scope>NUCLEOTIDE SEQUENCE [LARGE SCALE GENOMIC DNA]</scope>
    <source>
        <strain evidence="5">IL-BN-2</strain>
    </source>
</reference>
<keyword evidence="4" id="KW-0812">Transmembrane</keyword>
<dbReference type="PANTHER" id="PTHR43086:SF2">
    <property type="entry name" value="HYDROXYSTEROID DEHYDROGENASE-LIKE PROTEIN 1"/>
    <property type="match status" value="1"/>
</dbReference>
<dbReference type="InterPro" id="IPR036291">
    <property type="entry name" value="NAD(P)-bd_dom_sf"/>
</dbReference>
<sequence length="294" mass="33424">MLSTIIKYVSFYIFLRIVPDFYNFFISKLKNKMVWNKVKGKWIIITGATDGIGKELALNAAKRKYNIIIMGRSSSKLDEVYSLIIKENVKCKKIICDFSKECITSFINDSIEIGMLINNVGCVGEHPKLFGEESSVSEMINVNIYNTFLLTQKVLISMMNRKNGVILNIGSFTGDMPCPVLSVYSSTKAMIRSWSESLHYEMRPYNVHVECINTGYVATKMSKIKKPSFFVPSAKTYADSVLNSFGNSSVSITYFPHLLMYSVIKILPRTFLGIITFFSLSRTRNMAIEKKKIE</sequence>
<dbReference type="GO" id="GO:0030497">
    <property type="term" value="P:fatty acid elongation"/>
    <property type="evidence" value="ECO:0007669"/>
    <property type="project" value="TreeGrafter"/>
</dbReference>
<comment type="caution">
    <text evidence="5">The sequence shown here is derived from an EMBL/GenBank/DDBJ whole genome shotgun (WGS) entry which is preliminary data.</text>
</comment>
<dbReference type="AlphaFoldDB" id="A0A4Q9KUF2"/>
<evidence type="ECO:0000256" key="1">
    <source>
        <dbReference type="ARBA" id="ARBA00022857"/>
    </source>
</evidence>
<evidence type="ECO:0000313" key="5">
    <source>
        <dbReference type="EMBL" id="TBT97890.1"/>
    </source>
</evidence>
<keyword evidence="4" id="KW-0472">Membrane</keyword>
<evidence type="ECO:0000256" key="3">
    <source>
        <dbReference type="RuleBase" id="RU000363"/>
    </source>
</evidence>
<accession>A0A4Q9KUF2</accession>
<dbReference type="Pfam" id="PF00106">
    <property type="entry name" value="adh_short"/>
    <property type="match status" value="1"/>
</dbReference>
<organism evidence="5 6">
    <name type="scientific">Hamiltosporidium magnivora</name>
    <dbReference type="NCBI Taxonomy" id="148818"/>
    <lineage>
        <taxon>Eukaryota</taxon>
        <taxon>Fungi</taxon>
        <taxon>Fungi incertae sedis</taxon>
        <taxon>Microsporidia</taxon>
        <taxon>Dubosqiidae</taxon>
        <taxon>Hamiltosporidium</taxon>
    </lineage>
</organism>
<evidence type="ECO:0000313" key="6">
    <source>
        <dbReference type="Proteomes" id="UP000293045"/>
    </source>
</evidence>
<dbReference type="PRINTS" id="PR00081">
    <property type="entry name" value="GDHRDH"/>
</dbReference>
<dbReference type="VEuPathDB" id="MicrosporidiaDB:CWI36_0287p0040"/>
<protein>
    <submittedName>
        <fullName evidence="5">Short chain dehydrogenase</fullName>
    </submittedName>
</protein>
<dbReference type="Gene3D" id="3.40.50.720">
    <property type="entry name" value="NAD(P)-binding Rossmann-like Domain"/>
    <property type="match status" value="1"/>
</dbReference>
<dbReference type="GO" id="GO:0016491">
    <property type="term" value="F:oxidoreductase activity"/>
    <property type="evidence" value="ECO:0007669"/>
    <property type="project" value="UniProtKB-KW"/>
</dbReference>
<keyword evidence="1" id="KW-0521">NADP</keyword>
<comment type="similarity">
    <text evidence="3">Belongs to the short-chain dehydrogenases/reductases (SDR) family.</text>
</comment>
<name>A0A4Q9KUF2_9MICR</name>
<proteinExistence type="inferred from homology"/>
<feature type="transmembrane region" description="Helical" evidence="4">
    <location>
        <begin position="258"/>
        <end position="280"/>
    </location>
</feature>
<dbReference type="EMBL" id="PIXR01002698">
    <property type="protein sequence ID" value="TBT97890.1"/>
    <property type="molecule type" value="Genomic_DNA"/>
</dbReference>
<keyword evidence="4" id="KW-1133">Transmembrane helix</keyword>
<dbReference type="Proteomes" id="UP000293045">
    <property type="component" value="Unassembled WGS sequence"/>
</dbReference>
<dbReference type="CDD" id="cd05356">
    <property type="entry name" value="17beta-HSD1_like_SDR_c"/>
    <property type="match status" value="1"/>
</dbReference>